<evidence type="ECO:0000313" key="2">
    <source>
        <dbReference type="Proteomes" id="UP000299102"/>
    </source>
</evidence>
<sequence>MTCTVLSTDLCRSELPSNDEISKYNARGRPVFFPLAFILRKCDVPVTTFTAVKVCALYCSSDGGVVKGWNFHHEPILTSEFLLSEIEPLASYVSENVKLSVLALINVLIPTIASSLRPALD</sequence>
<dbReference type="EMBL" id="BGZK01000945">
    <property type="protein sequence ID" value="GBP66026.1"/>
    <property type="molecule type" value="Genomic_DNA"/>
</dbReference>
<evidence type="ECO:0000313" key="1">
    <source>
        <dbReference type="EMBL" id="GBP66026.1"/>
    </source>
</evidence>
<gene>
    <name evidence="1" type="ORF">EVAR_47526_1</name>
</gene>
<protein>
    <submittedName>
        <fullName evidence="1">Uncharacterized protein</fullName>
    </submittedName>
</protein>
<reference evidence="1 2" key="1">
    <citation type="journal article" date="2019" name="Commun. Biol.">
        <title>The bagworm genome reveals a unique fibroin gene that provides high tensile strength.</title>
        <authorList>
            <person name="Kono N."/>
            <person name="Nakamura H."/>
            <person name="Ohtoshi R."/>
            <person name="Tomita M."/>
            <person name="Numata K."/>
            <person name="Arakawa K."/>
        </authorList>
    </citation>
    <scope>NUCLEOTIDE SEQUENCE [LARGE SCALE GENOMIC DNA]</scope>
</reference>
<organism evidence="1 2">
    <name type="scientific">Eumeta variegata</name>
    <name type="common">Bagworm moth</name>
    <name type="synonym">Eumeta japonica</name>
    <dbReference type="NCBI Taxonomy" id="151549"/>
    <lineage>
        <taxon>Eukaryota</taxon>
        <taxon>Metazoa</taxon>
        <taxon>Ecdysozoa</taxon>
        <taxon>Arthropoda</taxon>
        <taxon>Hexapoda</taxon>
        <taxon>Insecta</taxon>
        <taxon>Pterygota</taxon>
        <taxon>Neoptera</taxon>
        <taxon>Endopterygota</taxon>
        <taxon>Lepidoptera</taxon>
        <taxon>Glossata</taxon>
        <taxon>Ditrysia</taxon>
        <taxon>Tineoidea</taxon>
        <taxon>Psychidae</taxon>
        <taxon>Oiketicinae</taxon>
        <taxon>Eumeta</taxon>
    </lineage>
</organism>
<comment type="caution">
    <text evidence="1">The sequence shown here is derived from an EMBL/GenBank/DDBJ whole genome shotgun (WGS) entry which is preliminary data.</text>
</comment>
<accession>A0A4C1XQ18</accession>
<proteinExistence type="predicted"/>
<name>A0A4C1XQ18_EUMVA</name>
<dbReference type="Proteomes" id="UP000299102">
    <property type="component" value="Unassembled WGS sequence"/>
</dbReference>
<dbReference type="AlphaFoldDB" id="A0A4C1XQ18"/>
<keyword evidence="2" id="KW-1185">Reference proteome</keyword>